<dbReference type="RefSeq" id="WP_104713382.1">
    <property type="nucleotide sequence ID" value="NZ_PTRA01000001.1"/>
</dbReference>
<evidence type="ECO:0000256" key="3">
    <source>
        <dbReference type="ARBA" id="ARBA00022452"/>
    </source>
</evidence>
<evidence type="ECO:0000256" key="5">
    <source>
        <dbReference type="ARBA" id="ARBA00023136"/>
    </source>
</evidence>
<keyword evidence="2 7" id="KW-0813">Transport</keyword>
<dbReference type="Proteomes" id="UP000239590">
    <property type="component" value="Unassembled WGS sequence"/>
</dbReference>
<evidence type="ECO:0000256" key="6">
    <source>
        <dbReference type="ARBA" id="ARBA00023237"/>
    </source>
</evidence>
<keyword evidence="5 7" id="KW-0472">Membrane</keyword>
<dbReference type="SUPFAM" id="SSF56935">
    <property type="entry name" value="Porins"/>
    <property type="match status" value="1"/>
</dbReference>
<evidence type="ECO:0000313" key="11">
    <source>
        <dbReference type="Proteomes" id="UP000239590"/>
    </source>
</evidence>
<sequence length="1045" mass="113145">MKRSLSKTTLLVLTCLGLWISSAEIPTYGRATAFTLPIDRQITGTVTDEKGAPLTGATIAIKGTTQGSITDAEGKFTLSVPNDQAVLIVSYVGYNKKEITVGSQTVVNVSLAPNDGNLQEVVVTALGVSRESRTLGYAVSTINAEVMTKARETNIGNSLAGRVAGLSVRGTSGGPGSSSKLLLRGMPSMNSGGAPLIVINGVPMDNTQRGSAGEWGGADGGDGLGNLNPDDIENMTVLKGQSASALYGTRASNGVILITTKKGRKGDFSIDYNLNYTMDQPMNLTDFQYQYGQGQNGLKPGSVADAQQTARLSWGAKLDGSMITQFDGNQYAYSAQRNNIRNFYRMGSNFTNTVAVTKGGDNGSFRLSLSNLDNQAVISNSGMNRKTINLTADQNITSKLSVSVLANYINEKIHGKPQLSDGPLNANNGMFLATNIDQRILAPGYNPTTGEEIVFSDDSYVTNPYFVTSKYINNVDRQRLISMVSTKYQFADWIYAQARLGYDNANDQIFRVTPWGTAFSIKSDPAGQGLLDEQSVARTTEINVDGLIGVNKNITPDLSLNALLGANIRKNQYSKQTINGSPFVLRDLYSWRNVVNYNRDYQYTASEVQSAYYSFDLGFKNFLNLTTTGRYDTYSSLPSNNRSIFTPSVSGAFVFTDLLKMNKLSFGKLRASYALTSGEPKPYQTNVYYSVGNSLNGVATGNFSTALPNLFLKPFTKSEVELGLELKFFSGRLGIDAAYFTQETQNEIMNANYSFASGYTSGVVGTGSTQNRGLELQLTGTPIKAANFTWNTSVNLTSVKNKILKTDPSNSPVIIGKNRATLDNATTAFVVGQAGPQIRAYDYKYAADGQIIVDAAGVPVKGDLKNWGTVLPTLFGGWNNDFSYNNFNLSFLIDYNYGNKILSATEYYTYYRGLNKATLVGREANYITTGVTAEGVASTAKTSLQNYYQGVANNITKTSVIDGDFIKLRQITLGYNLPAKLLTGVPLIKAVNVSLVARNLFYIMKKAKNIDPESSFGANLNYYGIEGTGLPSARTYGVNLNIKFK</sequence>
<dbReference type="NCBIfam" id="TIGR04056">
    <property type="entry name" value="OMP_RagA_SusC"/>
    <property type="match status" value="1"/>
</dbReference>
<keyword evidence="6 7" id="KW-0998">Cell outer membrane</keyword>
<keyword evidence="3 7" id="KW-1134">Transmembrane beta strand</keyword>
<protein>
    <submittedName>
        <fullName evidence="10">SusC/RagA family TonB-linked outer membrane protein</fullName>
    </submittedName>
</protein>
<dbReference type="EMBL" id="PTRA01000001">
    <property type="protein sequence ID" value="PQA60758.1"/>
    <property type="molecule type" value="Genomic_DNA"/>
</dbReference>
<evidence type="ECO:0000259" key="9">
    <source>
        <dbReference type="Pfam" id="PF07715"/>
    </source>
</evidence>
<dbReference type="SUPFAM" id="SSF49464">
    <property type="entry name" value="Carboxypeptidase regulatory domain-like"/>
    <property type="match status" value="1"/>
</dbReference>
<reference evidence="11" key="1">
    <citation type="submission" date="2018-02" db="EMBL/GenBank/DDBJ databases">
        <title>Genome sequencing of Solimonas sp. HR-BB.</title>
        <authorList>
            <person name="Lee Y."/>
            <person name="Jeon C.O."/>
        </authorList>
    </citation>
    <scope>NUCLEOTIDE SEQUENCE [LARGE SCALE GENOMIC DNA]</scope>
    <source>
        <strain evidence="11">HR-U</strain>
    </source>
</reference>
<evidence type="ECO:0000256" key="1">
    <source>
        <dbReference type="ARBA" id="ARBA00004571"/>
    </source>
</evidence>
<feature type="chain" id="PRO_5015708359" evidence="8">
    <location>
        <begin position="24"/>
        <end position="1045"/>
    </location>
</feature>
<comment type="similarity">
    <text evidence="7">Belongs to the TonB-dependent receptor family.</text>
</comment>
<dbReference type="InterPro" id="IPR036942">
    <property type="entry name" value="Beta-barrel_TonB_sf"/>
</dbReference>
<accession>A0A2S7IT01</accession>
<evidence type="ECO:0000313" key="10">
    <source>
        <dbReference type="EMBL" id="PQA60758.1"/>
    </source>
</evidence>
<dbReference type="InterPro" id="IPR023996">
    <property type="entry name" value="TonB-dep_OMP_SusC/RagA"/>
</dbReference>
<keyword evidence="8" id="KW-0732">Signal</keyword>
<comment type="caution">
    <text evidence="10">The sequence shown here is derived from an EMBL/GenBank/DDBJ whole genome shotgun (WGS) entry which is preliminary data.</text>
</comment>
<dbReference type="Pfam" id="PF13715">
    <property type="entry name" value="CarbopepD_reg_2"/>
    <property type="match status" value="1"/>
</dbReference>
<keyword evidence="4 7" id="KW-0812">Transmembrane</keyword>
<dbReference type="FunFam" id="2.60.40.1120:FF:000003">
    <property type="entry name" value="Outer membrane protein Omp121"/>
    <property type="match status" value="1"/>
</dbReference>
<evidence type="ECO:0000256" key="4">
    <source>
        <dbReference type="ARBA" id="ARBA00022692"/>
    </source>
</evidence>
<dbReference type="Gene3D" id="2.60.40.1120">
    <property type="entry name" value="Carboxypeptidase-like, regulatory domain"/>
    <property type="match status" value="1"/>
</dbReference>
<gene>
    <name evidence="10" type="ORF">C5O19_14425</name>
</gene>
<feature type="domain" description="TonB-dependent receptor plug" evidence="9">
    <location>
        <begin position="134"/>
        <end position="255"/>
    </location>
</feature>
<proteinExistence type="inferred from homology"/>
<dbReference type="InterPro" id="IPR037066">
    <property type="entry name" value="Plug_dom_sf"/>
</dbReference>
<evidence type="ECO:0000256" key="8">
    <source>
        <dbReference type="SAM" id="SignalP"/>
    </source>
</evidence>
<evidence type="ECO:0000256" key="2">
    <source>
        <dbReference type="ARBA" id="ARBA00022448"/>
    </source>
</evidence>
<organism evidence="10 11">
    <name type="scientific">Siphonobacter curvatus</name>
    <dbReference type="NCBI Taxonomy" id="2094562"/>
    <lineage>
        <taxon>Bacteria</taxon>
        <taxon>Pseudomonadati</taxon>
        <taxon>Bacteroidota</taxon>
        <taxon>Cytophagia</taxon>
        <taxon>Cytophagales</taxon>
        <taxon>Cytophagaceae</taxon>
        <taxon>Siphonobacter</taxon>
    </lineage>
</organism>
<dbReference type="InterPro" id="IPR008969">
    <property type="entry name" value="CarboxyPept-like_regulatory"/>
</dbReference>
<dbReference type="Gene3D" id="2.40.170.20">
    <property type="entry name" value="TonB-dependent receptor, beta-barrel domain"/>
    <property type="match status" value="1"/>
</dbReference>
<keyword evidence="11" id="KW-1185">Reference proteome</keyword>
<dbReference type="InterPro" id="IPR039426">
    <property type="entry name" value="TonB-dep_rcpt-like"/>
</dbReference>
<dbReference type="GO" id="GO:0009279">
    <property type="term" value="C:cell outer membrane"/>
    <property type="evidence" value="ECO:0007669"/>
    <property type="project" value="UniProtKB-SubCell"/>
</dbReference>
<dbReference type="InterPro" id="IPR012910">
    <property type="entry name" value="Plug_dom"/>
</dbReference>
<dbReference type="OrthoDB" id="9768177at2"/>
<comment type="subcellular location">
    <subcellularLocation>
        <location evidence="1 7">Cell outer membrane</location>
        <topology evidence="1 7">Multi-pass membrane protein</topology>
    </subcellularLocation>
</comment>
<dbReference type="NCBIfam" id="TIGR04057">
    <property type="entry name" value="SusC_RagA_signa"/>
    <property type="match status" value="1"/>
</dbReference>
<feature type="signal peptide" evidence="8">
    <location>
        <begin position="1"/>
        <end position="23"/>
    </location>
</feature>
<name>A0A2S7IT01_9BACT</name>
<dbReference type="PROSITE" id="PS52016">
    <property type="entry name" value="TONB_DEPENDENT_REC_3"/>
    <property type="match status" value="1"/>
</dbReference>
<evidence type="ECO:0000256" key="7">
    <source>
        <dbReference type="PROSITE-ProRule" id="PRU01360"/>
    </source>
</evidence>
<dbReference type="InterPro" id="IPR023997">
    <property type="entry name" value="TonB-dep_OMP_SusC/RagA_CS"/>
</dbReference>
<dbReference type="AlphaFoldDB" id="A0A2S7IT01"/>
<dbReference type="Gene3D" id="2.170.130.10">
    <property type="entry name" value="TonB-dependent receptor, plug domain"/>
    <property type="match status" value="1"/>
</dbReference>
<dbReference type="Pfam" id="PF07715">
    <property type="entry name" value="Plug"/>
    <property type="match status" value="1"/>
</dbReference>